<keyword evidence="2 6" id="KW-0540">Nuclease</keyword>
<evidence type="ECO:0000256" key="5">
    <source>
        <dbReference type="ARBA" id="ARBA00022842"/>
    </source>
</evidence>
<keyword evidence="5 6" id="KW-0460">Magnesium</keyword>
<proteinExistence type="inferred from homology"/>
<dbReference type="Proteomes" id="UP001589870">
    <property type="component" value="Unassembled WGS sequence"/>
</dbReference>
<dbReference type="InterPro" id="IPR029060">
    <property type="entry name" value="PIN-like_dom_sf"/>
</dbReference>
<dbReference type="EC" id="3.1.-.-" evidence="6"/>
<dbReference type="InterPro" id="IPR022907">
    <property type="entry name" value="VapC_family"/>
</dbReference>
<dbReference type="Pfam" id="PF01850">
    <property type="entry name" value="PIN"/>
    <property type="match status" value="1"/>
</dbReference>
<dbReference type="SUPFAM" id="SSF88723">
    <property type="entry name" value="PIN domain-like"/>
    <property type="match status" value="1"/>
</dbReference>
<comment type="cofactor">
    <cofactor evidence="6">
        <name>Mg(2+)</name>
        <dbReference type="ChEBI" id="CHEBI:18420"/>
    </cofactor>
</comment>
<comment type="similarity">
    <text evidence="6">Belongs to the PINc/VapC protein family.</text>
</comment>
<feature type="binding site" evidence="6">
    <location>
        <position position="5"/>
    </location>
    <ligand>
        <name>Mg(2+)</name>
        <dbReference type="ChEBI" id="CHEBI:18420"/>
    </ligand>
</feature>
<evidence type="ECO:0000256" key="4">
    <source>
        <dbReference type="ARBA" id="ARBA00022801"/>
    </source>
</evidence>
<keyword evidence="9" id="KW-1185">Reference proteome</keyword>
<keyword evidence="1 6" id="KW-1277">Toxin-antitoxin system</keyword>
<name>A0ABV6U296_9ACTN</name>
<comment type="caution">
    <text evidence="8">The sequence shown here is derived from an EMBL/GenBank/DDBJ whole genome shotgun (WGS) entry which is preliminary data.</text>
</comment>
<feature type="domain" description="PIN" evidence="7">
    <location>
        <begin position="2"/>
        <end position="118"/>
    </location>
</feature>
<keyword evidence="4 6" id="KW-0378">Hydrolase</keyword>
<protein>
    <recommendedName>
        <fullName evidence="6">Ribonuclease VapC</fullName>
        <shortName evidence="6">RNase VapC</shortName>
        <ecNumber evidence="6">3.1.-.-</ecNumber>
    </recommendedName>
    <alternativeName>
        <fullName evidence="6">Toxin VapC</fullName>
    </alternativeName>
</protein>
<dbReference type="RefSeq" id="WP_394299458.1">
    <property type="nucleotide sequence ID" value="NZ_JBHMQT010000003.1"/>
</dbReference>
<evidence type="ECO:0000256" key="2">
    <source>
        <dbReference type="ARBA" id="ARBA00022722"/>
    </source>
</evidence>
<feature type="binding site" evidence="6">
    <location>
        <position position="90"/>
    </location>
    <ligand>
        <name>Mg(2+)</name>
        <dbReference type="ChEBI" id="CHEBI:18420"/>
    </ligand>
</feature>
<comment type="function">
    <text evidence="6">Toxic component of a toxin-antitoxin (TA) system. An RNase.</text>
</comment>
<dbReference type="Gene3D" id="3.40.50.1010">
    <property type="entry name" value="5'-nuclease"/>
    <property type="match status" value="1"/>
</dbReference>
<dbReference type="CDD" id="cd09874">
    <property type="entry name" value="PIN_MT3492-like"/>
    <property type="match status" value="1"/>
</dbReference>
<organism evidence="8 9">
    <name type="scientific">Sphaerimonospora cavernae</name>
    <dbReference type="NCBI Taxonomy" id="1740611"/>
    <lineage>
        <taxon>Bacteria</taxon>
        <taxon>Bacillati</taxon>
        <taxon>Actinomycetota</taxon>
        <taxon>Actinomycetes</taxon>
        <taxon>Streptosporangiales</taxon>
        <taxon>Streptosporangiaceae</taxon>
        <taxon>Sphaerimonospora</taxon>
    </lineage>
</organism>
<evidence type="ECO:0000259" key="7">
    <source>
        <dbReference type="Pfam" id="PF01850"/>
    </source>
</evidence>
<evidence type="ECO:0000256" key="3">
    <source>
        <dbReference type="ARBA" id="ARBA00022723"/>
    </source>
</evidence>
<sequence>MIYLDSSALVKLVVRESETDVLGQWLAARATPVVTCALARTEVPRAVRSHGPEAIAGARSLVSRLRIIALDDRLLDAAGEIGSPNLRSLDAVHLCAAQALDRALDWFVAYDKRLLAAAEDAAMPTISPGA</sequence>
<evidence type="ECO:0000256" key="6">
    <source>
        <dbReference type="HAMAP-Rule" id="MF_00265"/>
    </source>
</evidence>
<gene>
    <name evidence="6" type="primary">vapC</name>
    <name evidence="8" type="ORF">ACFHYQ_02880</name>
</gene>
<reference evidence="8 9" key="1">
    <citation type="submission" date="2024-09" db="EMBL/GenBank/DDBJ databases">
        <authorList>
            <person name="Sun Q."/>
            <person name="Mori K."/>
        </authorList>
    </citation>
    <scope>NUCLEOTIDE SEQUENCE [LARGE SCALE GENOMIC DNA]</scope>
    <source>
        <strain evidence="8 9">TBRC 1851</strain>
    </source>
</reference>
<dbReference type="HAMAP" id="MF_00265">
    <property type="entry name" value="VapC_Nob1"/>
    <property type="match status" value="1"/>
</dbReference>
<evidence type="ECO:0000256" key="1">
    <source>
        <dbReference type="ARBA" id="ARBA00022649"/>
    </source>
</evidence>
<evidence type="ECO:0000313" key="8">
    <source>
        <dbReference type="EMBL" id="MFC0861236.1"/>
    </source>
</evidence>
<dbReference type="InterPro" id="IPR002716">
    <property type="entry name" value="PIN_dom"/>
</dbReference>
<keyword evidence="6" id="KW-0800">Toxin</keyword>
<keyword evidence="3 6" id="KW-0479">Metal-binding</keyword>
<evidence type="ECO:0000313" key="9">
    <source>
        <dbReference type="Proteomes" id="UP001589870"/>
    </source>
</evidence>
<accession>A0ABV6U296</accession>
<dbReference type="EMBL" id="JBHMQT010000003">
    <property type="protein sequence ID" value="MFC0861236.1"/>
    <property type="molecule type" value="Genomic_DNA"/>
</dbReference>